<accession>A0A9D1S329</accession>
<dbReference type="EMBL" id="DVMV01000012">
    <property type="protein sequence ID" value="HIU44992.1"/>
    <property type="molecule type" value="Genomic_DNA"/>
</dbReference>
<evidence type="ECO:0000313" key="2">
    <source>
        <dbReference type="Proteomes" id="UP000824070"/>
    </source>
</evidence>
<name>A0A9D1S329_9FIRM</name>
<comment type="caution">
    <text evidence="1">The sequence shown here is derived from an EMBL/GenBank/DDBJ whole genome shotgun (WGS) entry which is preliminary data.</text>
</comment>
<dbReference type="SUPFAM" id="SSF81901">
    <property type="entry name" value="HCP-like"/>
    <property type="match status" value="1"/>
</dbReference>
<reference evidence="1" key="2">
    <citation type="journal article" date="2021" name="PeerJ">
        <title>Extensive microbial diversity within the chicken gut microbiome revealed by metagenomics and culture.</title>
        <authorList>
            <person name="Gilroy R."/>
            <person name="Ravi A."/>
            <person name="Getino M."/>
            <person name="Pursley I."/>
            <person name="Horton D.L."/>
            <person name="Alikhan N.F."/>
            <person name="Baker D."/>
            <person name="Gharbi K."/>
            <person name="Hall N."/>
            <person name="Watson M."/>
            <person name="Adriaenssens E.M."/>
            <person name="Foster-Nyarko E."/>
            <person name="Jarju S."/>
            <person name="Secka A."/>
            <person name="Antonio M."/>
            <person name="Oren A."/>
            <person name="Chaudhuri R.R."/>
            <person name="La Ragione R."/>
            <person name="Hildebrand F."/>
            <person name="Pallen M.J."/>
        </authorList>
    </citation>
    <scope>NUCLEOTIDE SEQUENCE</scope>
    <source>
        <strain evidence="1">ChiGjej1B1-22543</strain>
    </source>
</reference>
<dbReference type="AlphaFoldDB" id="A0A9D1S329"/>
<dbReference type="Pfam" id="PF08238">
    <property type="entry name" value="Sel1"/>
    <property type="match status" value="4"/>
</dbReference>
<protein>
    <submittedName>
        <fullName evidence="1">Sel1 repeat family protein</fullName>
    </submittedName>
</protein>
<dbReference type="InterPro" id="IPR006597">
    <property type="entry name" value="Sel1-like"/>
</dbReference>
<dbReference type="SMART" id="SM00671">
    <property type="entry name" value="SEL1"/>
    <property type="match status" value="3"/>
</dbReference>
<gene>
    <name evidence="1" type="ORF">IAC52_01705</name>
</gene>
<organism evidence="1 2">
    <name type="scientific">Candidatus Alloenteromonas pullicola</name>
    <dbReference type="NCBI Taxonomy" id="2840784"/>
    <lineage>
        <taxon>Bacteria</taxon>
        <taxon>Bacillati</taxon>
        <taxon>Bacillota</taxon>
        <taxon>Bacillota incertae sedis</taxon>
        <taxon>Candidatus Alloenteromonas</taxon>
    </lineage>
</organism>
<sequence>MAVSASRRISECYFDGLGVEKDVEEGYRHLQRAAELGDPSAQLDLSIAYSLDGGCLKWDCALSLKWLTLSAKRGCRLALFFLGRRYLSGFLAPLDRKKGLDCLAESAEKGFPLAIYWAGLCCRLGVGANKDDEMALH</sequence>
<reference evidence="1" key="1">
    <citation type="submission" date="2020-10" db="EMBL/GenBank/DDBJ databases">
        <authorList>
            <person name="Gilroy R."/>
        </authorList>
    </citation>
    <scope>NUCLEOTIDE SEQUENCE</scope>
    <source>
        <strain evidence="1">ChiGjej1B1-22543</strain>
    </source>
</reference>
<dbReference type="InterPro" id="IPR052945">
    <property type="entry name" value="Mitotic_Regulator"/>
</dbReference>
<proteinExistence type="predicted"/>
<dbReference type="Gene3D" id="1.25.40.10">
    <property type="entry name" value="Tetratricopeptide repeat domain"/>
    <property type="match status" value="1"/>
</dbReference>
<dbReference type="PANTHER" id="PTHR43628">
    <property type="entry name" value="ACTIVATOR OF C KINASE PROTEIN 1-RELATED"/>
    <property type="match status" value="1"/>
</dbReference>
<dbReference type="Proteomes" id="UP000824070">
    <property type="component" value="Unassembled WGS sequence"/>
</dbReference>
<dbReference type="InterPro" id="IPR011990">
    <property type="entry name" value="TPR-like_helical_dom_sf"/>
</dbReference>
<dbReference type="PANTHER" id="PTHR43628:SF1">
    <property type="entry name" value="CHITIN SYNTHASE REGULATORY FACTOR 2-RELATED"/>
    <property type="match status" value="1"/>
</dbReference>
<evidence type="ECO:0000313" key="1">
    <source>
        <dbReference type="EMBL" id="HIU44992.1"/>
    </source>
</evidence>